<proteinExistence type="predicted"/>
<feature type="region of interest" description="Disordered" evidence="1">
    <location>
        <begin position="212"/>
        <end position="233"/>
    </location>
</feature>
<name>A0ABY8VLD3_9CORY</name>
<evidence type="ECO:0000313" key="3">
    <source>
        <dbReference type="Proteomes" id="UP001238805"/>
    </source>
</evidence>
<gene>
    <name evidence="2" type="ORF">QP029_00840</name>
</gene>
<evidence type="ECO:0000256" key="1">
    <source>
        <dbReference type="SAM" id="MobiDB-lite"/>
    </source>
</evidence>
<sequence>MKMPASLAIVAAWIAASAWVAWTIGGLPGYVVGIVGAVTGIAPHVPVTPKPDSPEEAPEIEVLAQARGEHRAVLDKYAEWEFNPEMLLRFPGLWDQSKPEVHRFFDALSAATLAEPEGRASDAQVGRYAAAVEELQMAWAGAERHARSTGTTNLSARFRSEADTGLKLYRHAQGAVTAEERQTYYRRALEKVRALVQAGLLPATLPAVGRLEAEQRDELVSPPGPTSPRLRGR</sequence>
<accession>A0ABY8VLD3</accession>
<organism evidence="2 3">
    <name type="scientific">Corynebacterium suedekumii</name>
    <dbReference type="NCBI Taxonomy" id="3049801"/>
    <lineage>
        <taxon>Bacteria</taxon>
        <taxon>Bacillati</taxon>
        <taxon>Actinomycetota</taxon>
        <taxon>Actinomycetes</taxon>
        <taxon>Mycobacteriales</taxon>
        <taxon>Corynebacteriaceae</taxon>
        <taxon>Corynebacterium</taxon>
    </lineage>
</organism>
<keyword evidence="3" id="KW-1185">Reference proteome</keyword>
<evidence type="ECO:0008006" key="4">
    <source>
        <dbReference type="Google" id="ProtNLM"/>
    </source>
</evidence>
<dbReference type="EMBL" id="CP126970">
    <property type="protein sequence ID" value="WIM70451.1"/>
    <property type="molecule type" value="Genomic_DNA"/>
</dbReference>
<reference evidence="2 3" key="1">
    <citation type="submission" date="2023-05" db="EMBL/GenBank/DDBJ databases">
        <title>Corynebacterium suedekumii sp. nov. and Corynebacterium breve sp. nov. isolated from raw cow's milk.</title>
        <authorList>
            <person name="Baer M.K."/>
            <person name="Mehl L."/>
            <person name="Hellmuth R."/>
            <person name="Marke G."/>
            <person name="Lipski A."/>
        </authorList>
    </citation>
    <scope>NUCLEOTIDE SEQUENCE [LARGE SCALE GENOMIC DNA]</scope>
    <source>
        <strain evidence="2 3">LM112</strain>
    </source>
</reference>
<evidence type="ECO:0000313" key="2">
    <source>
        <dbReference type="EMBL" id="WIM70451.1"/>
    </source>
</evidence>
<dbReference type="RefSeq" id="WP_284875040.1">
    <property type="nucleotide sequence ID" value="NZ_CP126970.1"/>
</dbReference>
<dbReference type="Proteomes" id="UP001238805">
    <property type="component" value="Chromosome"/>
</dbReference>
<protein>
    <recommendedName>
        <fullName evidence="4">Secreted protein</fullName>
    </recommendedName>
</protein>